<dbReference type="AlphaFoldDB" id="A0A0B4DUK2"/>
<dbReference type="Proteomes" id="UP000031202">
    <property type="component" value="Unassembled WGS sequence"/>
</dbReference>
<protein>
    <recommendedName>
        <fullName evidence="1">N-acetyltransferase domain-containing protein</fullName>
    </recommendedName>
</protein>
<reference evidence="2 3" key="1">
    <citation type="submission" date="2014-12" db="EMBL/GenBank/DDBJ databases">
        <title>Genome sequencing of Microbacterium hominis TPW29.</title>
        <authorList>
            <person name="Tan P.W."/>
            <person name="Chan K.-G."/>
        </authorList>
    </citation>
    <scope>NUCLEOTIDE SEQUENCE [LARGE SCALE GENOMIC DNA]</scope>
    <source>
        <strain evidence="2 3">TPW29</strain>
    </source>
</reference>
<dbReference type="GO" id="GO:0016747">
    <property type="term" value="F:acyltransferase activity, transferring groups other than amino-acyl groups"/>
    <property type="evidence" value="ECO:0007669"/>
    <property type="project" value="InterPro"/>
</dbReference>
<proteinExistence type="predicted"/>
<evidence type="ECO:0000313" key="3">
    <source>
        <dbReference type="Proteomes" id="UP000031202"/>
    </source>
</evidence>
<sequence>MPPACDDRTVAENIVVPANDPQREHLERLGWYVSARSFGAQLDSVRIDAGGLRRLIAAAHATTRELIADDVDAVLTLDAATSGDYPGSAATRHVPLTRASASPSDSRRGFGAFLADGELVAMTFVDIHGTTAETDFTVVRRDVRRSGLGTAVKAASILALSAAGVTRFRTGGSADNIAITRANAALGYIRDEEWVTLAPASA</sequence>
<accession>A0A0B4DUK2</accession>
<evidence type="ECO:0000259" key="1">
    <source>
        <dbReference type="PROSITE" id="PS51186"/>
    </source>
</evidence>
<comment type="caution">
    <text evidence="2">The sequence shown here is derived from an EMBL/GenBank/DDBJ whole genome shotgun (WGS) entry which is preliminary data.</text>
</comment>
<feature type="domain" description="N-acetyltransferase" evidence="1">
    <location>
        <begin position="61"/>
        <end position="202"/>
    </location>
</feature>
<dbReference type="InterPro" id="IPR016181">
    <property type="entry name" value="Acyl_CoA_acyltransferase"/>
</dbReference>
<gene>
    <name evidence="2" type="ORF">RM52_07520</name>
</gene>
<dbReference type="EMBL" id="JWSZ01000010">
    <property type="protein sequence ID" value="KIC57923.1"/>
    <property type="molecule type" value="Genomic_DNA"/>
</dbReference>
<dbReference type="SUPFAM" id="SSF55729">
    <property type="entry name" value="Acyl-CoA N-acyltransferases (Nat)"/>
    <property type="match status" value="1"/>
</dbReference>
<dbReference type="Gene3D" id="3.40.630.30">
    <property type="match status" value="1"/>
</dbReference>
<dbReference type="PROSITE" id="PS51186">
    <property type="entry name" value="GNAT"/>
    <property type="match status" value="1"/>
</dbReference>
<evidence type="ECO:0000313" key="2">
    <source>
        <dbReference type="EMBL" id="KIC57923.1"/>
    </source>
</evidence>
<organism evidence="2 3">
    <name type="scientific">Microbacterium hominis</name>
    <dbReference type="NCBI Taxonomy" id="162426"/>
    <lineage>
        <taxon>Bacteria</taxon>
        <taxon>Bacillati</taxon>
        <taxon>Actinomycetota</taxon>
        <taxon>Actinomycetes</taxon>
        <taxon>Micrococcales</taxon>
        <taxon>Microbacteriaceae</taxon>
        <taxon>Microbacterium</taxon>
    </lineage>
</organism>
<name>A0A0B4DUK2_9MICO</name>
<dbReference type="InterPro" id="IPR000182">
    <property type="entry name" value="GNAT_dom"/>
</dbReference>